<keyword evidence="2" id="KW-0808">Transferase</keyword>
<proteinExistence type="predicted"/>
<evidence type="ECO:0000313" key="2">
    <source>
        <dbReference type="EMBL" id="ETA08156.1"/>
    </source>
</evidence>
<evidence type="ECO:0000313" key="3">
    <source>
        <dbReference type="Proteomes" id="UP000035035"/>
    </source>
</evidence>
<comment type="caution">
    <text evidence="2">The sequence shown here is derived from an EMBL/GenBank/DDBJ whole genome shotgun (WGS) entry which is preliminary data.</text>
</comment>
<sequence>MISPEIPRLDPLHRPRIEPDVSSWLGTGPLVGERVTLRPLTVHDAPALARVVGDPARFRWSPGVPVDLTSAQRFIDAANVGPDARVAFAVVDNVDGEIVGSTSFYEIDHTHRSACIGYTFYAERVQGTTVNPTAKYLLLRHAFEDCGAVRVTWHTHEHNAQSRAAIEKLGARFEGLLRKHRRFGGGWRTTALYSMTDDDWPVAKDILLQRMST</sequence>
<organism evidence="2 3">
    <name type="scientific">Gordonia alkanivorans CGMCC 6845</name>
    <dbReference type="NCBI Taxonomy" id="1423140"/>
    <lineage>
        <taxon>Bacteria</taxon>
        <taxon>Bacillati</taxon>
        <taxon>Actinomycetota</taxon>
        <taxon>Actinomycetes</taxon>
        <taxon>Mycobacteriales</taxon>
        <taxon>Gordoniaceae</taxon>
        <taxon>Gordonia</taxon>
    </lineage>
</organism>
<dbReference type="PATRIC" id="fig|1423140.3.peg.897"/>
<dbReference type="SUPFAM" id="SSF55729">
    <property type="entry name" value="Acyl-CoA N-acyltransferases (Nat)"/>
    <property type="match status" value="1"/>
</dbReference>
<dbReference type="Proteomes" id="UP000035035">
    <property type="component" value="Unassembled WGS sequence"/>
</dbReference>
<dbReference type="InterPro" id="IPR000182">
    <property type="entry name" value="GNAT_dom"/>
</dbReference>
<accession>W9DLA7</accession>
<protein>
    <submittedName>
        <fullName evidence="2">GNAT family acetyltransferase</fullName>
    </submittedName>
</protein>
<dbReference type="GO" id="GO:0016747">
    <property type="term" value="F:acyltransferase activity, transferring groups other than amino-acyl groups"/>
    <property type="evidence" value="ECO:0007669"/>
    <property type="project" value="InterPro"/>
</dbReference>
<dbReference type="InterPro" id="IPR016181">
    <property type="entry name" value="Acyl_CoA_acyltransferase"/>
</dbReference>
<name>W9DLA7_9ACTN</name>
<dbReference type="Pfam" id="PF13302">
    <property type="entry name" value="Acetyltransf_3"/>
    <property type="match status" value="1"/>
</dbReference>
<dbReference type="AlphaFoldDB" id="W9DLA7"/>
<reference evidence="2 3" key="1">
    <citation type="journal article" date="2014" name="Genome Announc.">
        <title>Draft Genome Sequence of Gordonia alkanivorans Strain CGMCC6845, a Halotolerant Hydrocarbon-Degrading Bacterium.</title>
        <authorList>
            <person name="Wang X."/>
            <person name="Jin D."/>
            <person name="Zhou L."/>
            <person name="Wu L."/>
            <person name="An W."/>
            <person name="Zhao L."/>
        </authorList>
    </citation>
    <scope>NUCLEOTIDE SEQUENCE [LARGE SCALE GENOMIC DNA]</scope>
    <source>
        <strain evidence="2 3">CGMCC 6845</strain>
    </source>
</reference>
<evidence type="ECO:0000259" key="1">
    <source>
        <dbReference type="PROSITE" id="PS51186"/>
    </source>
</evidence>
<dbReference type="PANTHER" id="PTHR43610">
    <property type="entry name" value="BLL6696 PROTEIN"/>
    <property type="match status" value="1"/>
</dbReference>
<dbReference type="EMBL" id="AYXO01000004">
    <property type="protein sequence ID" value="ETA08156.1"/>
    <property type="molecule type" value="Genomic_DNA"/>
</dbReference>
<dbReference type="PROSITE" id="PS51186">
    <property type="entry name" value="GNAT"/>
    <property type="match status" value="1"/>
</dbReference>
<dbReference type="Gene3D" id="3.40.630.30">
    <property type="match status" value="1"/>
</dbReference>
<dbReference type="PANTHER" id="PTHR43610:SF1">
    <property type="entry name" value="N-ACETYLTRANSFERASE DOMAIN-CONTAINING PROTEIN"/>
    <property type="match status" value="1"/>
</dbReference>
<gene>
    <name evidence="2" type="ORF">V525_04430</name>
</gene>
<keyword evidence="3" id="KW-1185">Reference proteome</keyword>
<feature type="domain" description="N-acetyltransferase" evidence="1">
    <location>
        <begin position="35"/>
        <end position="198"/>
    </location>
</feature>
<dbReference type="HOGENOM" id="CLU_013985_1_0_11"/>